<feature type="domain" description="Ubiquitin-like" evidence="1">
    <location>
        <begin position="3"/>
        <end position="67"/>
    </location>
</feature>
<comment type="caution">
    <text evidence="2">The sequence shown here is derived from an EMBL/GenBank/DDBJ whole genome shotgun (WGS) entry which is preliminary data.</text>
</comment>
<dbReference type="PROSITE" id="PS50053">
    <property type="entry name" value="UBIQUITIN_2"/>
    <property type="match status" value="1"/>
</dbReference>
<evidence type="ECO:0000259" key="1">
    <source>
        <dbReference type="PROSITE" id="PS50053"/>
    </source>
</evidence>
<protein>
    <recommendedName>
        <fullName evidence="1">Ubiquitin-like domain-containing protein</fullName>
    </recommendedName>
</protein>
<dbReference type="Pfam" id="PF00240">
    <property type="entry name" value="ubiquitin"/>
    <property type="match status" value="1"/>
</dbReference>
<reference evidence="2 3" key="1">
    <citation type="submission" date="2024-02" db="EMBL/GenBank/DDBJ databases">
        <authorList>
            <person name="Chen Y."/>
            <person name="Shah S."/>
            <person name="Dougan E. K."/>
            <person name="Thang M."/>
            <person name="Chan C."/>
        </authorList>
    </citation>
    <scope>NUCLEOTIDE SEQUENCE [LARGE SCALE GENOMIC DNA]</scope>
</reference>
<gene>
    <name evidence="2" type="ORF">CCMP2556_LOCUS9145</name>
</gene>
<evidence type="ECO:0000313" key="3">
    <source>
        <dbReference type="Proteomes" id="UP001642484"/>
    </source>
</evidence>
<organism evidence="2 3">
    <name type="scientific">Durusdinium trenchii</name>
    <dbReference type="NCBI Taxonomy" id="1381693"/>
    <lineage>
        <taxon>Eukaryota</taxon>
        <taxon>Sar</taxon>
        <taxon>Alveolata</taxon>
        <taxon>Dinophyceae</taxon>
        <taxon>Suessiales</taxon>
        <taxon>Symbiodiniaceae</taxon>
        <taxon>Durusdinium</taxon>
    </lineage>
</organism>
<dbReference type="Gene3D" id="3.10.20.90">
    <property type="entry name" value="Phosphatidylinositol 3-kinase Catalytic Subunit, Chain A, domain 1"/>
    <property type="match status" value="1"/>
</dbReference>
<keyword evidence="3" id="KW-1185">Reference proteome</keyword>
<dbReference type="EMBL" id="CAXAMN010004202">
    <property type="protein sequence ID" value="CAK9008174.1"/>
    <property type="molecule type" value="Genomic_DNA"/>
</dbReference>
<dbReference type="InterPro" id="IPR000626">
    <property type="entry name" value="Ubiquitin-like_dom"/>
</dbReference>
<accession>A0ABP0J1E2</accession>
<dbReference type="InterPro" id="IPR029071">
    <property type="entry name" value="Ubiquitin-like_domsf"/>
</dbReference>
<proteinExistence type="predicted"/>
<dbReference type="SUPFAM" id="SSF54236">
    <property type="entry name" value="Ubiquitin-like"/>
    <property type="match status" value="2"/>
</dbReference>
<evidence type="ECO:0000313" key="2">
    <source>
        <dbReference type="EMBL" id="CAK9008174.1"/>
    </source>
</evidence>
<sequence>MPCDLCIKNRQQNILVITVEETDSIRDLRQEIKARVAAEADEPLVFNGVELDDEDATLLEYNIVPDDCPGGPVLHLGGAPWRSFDLECQLPSGGHIKEHVTPETTVAQLKGRITSEVGIPYLCMKLFAGRVELFEGSATATSHCTSRREEEGADQRGETAQQCIAMLRCLKQSFDPKSVLACGSINAFSKATLPAFLEPSKAPDNPISSPLETIASKCRRHPCRLTYVFDQMELEA</sequence>
<dbReference type="CDD" id="cd17039">
    <property type="entry name" value="Ubl_ubiquitin_like"/>
    <property type="match status" value="1"/>
</dbReference>
<name>A0ABP0J1E2_9DINO</name>
<dbReference type="Proteomes" id="UP001642484">
    <property type="component" value="Unassembled WGS sequence"/>
</dbReference>